<dbReference type="EMBL" id="FMAG01000002">
    <property type="protein sequence ID" value="SCB19887.1"/>
    <property type="molecule type" value="Genomic_DNA"/>
</dbReference>
<dbReference type="GO" id="GO:0016998">
    <property type="term" value="P:cell wall macromolecule catabolic process"/>
    <property type="evidence" value="ECO:0007669"/>
    <property type="project" value="InterPro"/>
</dbReference>
<dbReference type="OrthoDB" id="5298492at2"/>
<dbReference type="AlphaFoldDB" id="A0A1C3UX58"/>
<sequence length="336" mass="37712">MKGYRKSNLLIYSLLTILTLMGPVSKPSAGEIQPWGDPKNALIVDAYELNTIDWTAFLQDKRIAGFISKASDGLPESFSCTGDHGGDTVAHCRTMWRKYAVSRELFQTRRMLAKTNGLLWGAYHLGRPGNPIDQANHFLDYANPQPDELMVLDIDGMDTTQFMSLDDAQIYVAHIKVRTGRYPILYVNHNTARYIAEHRGTYPLLSRLPLWYARYKPDVKGTFPLGNWDNYAIWQFASSDNCSEKSCPYRVPGTLTDIDVNVVPMTKVQLAKIWPQGDLLPAKPLPAPDLTIALAQMCSGPRQTLVSLMADIDPVVTASTPQTRPVEINELNYQDF</sequence>
<proteinExistence type="inferred from homology"/>
<evidence type="ECO:0000313" key="3">
    <source>
        <dbReference type="Proteomes" id="UP000199101"/>
    </source>
</evidence>
<dbReference type="InterPro" id="IPR002053">
    <property type="entry name" value="Glyco_hydro_25"/>
</dbReference>
<dbReference type="SUPFAM" id="SSF51445">
    <property type="entry name" value="(Trans)glycosidases"/>
    <property type="match status" value="1"/>
</dbReference>
<comment type="similarity">
    <text evidence="1">Belongs to the glycosyl hydrolase 25 family.</text>
</comment>
<dbReference type="GO" id="GO:0003796">
    <property type="term" value="F:lysozyme activity"/>
    <property type="evidence" value="ECO:0007669"/>
    <property type="project" value="InterPro"/>
</dbReference>
<protein>
    <submittedName>
        <fullName evidence="2">Lyzozyme M1 (1,4-beta-N-acetylmuramidase), GH25 family</fullName>
    </submittedName>
</protein>
<dbReference type="PROSITE" id="PS51904">
    <property type="entry name" value="GLYCOSYL_HYDROL_F25_2"/>
    <property type="match status" value="1"/>
</dbReference>
<organism evidence="2 3">
    <name type="scientific">Rhizobium multihospitium</name>
    <dbReference type="NCBI Taxonomy" id="410764"/>
    <lineage>
        <taxon>Bacteria</taxon>
        <taxon>Pseudomonadati</taxon>
        <taxon>Pseudomonadota</taxon>
        <taxon>Alphaproteobacteria</taxon>
        <taxon>Hyphomicrobiales</taxon>
        <taxon>Rhizobiaceae</taxon>
        <taxon>Rhizobium/Agrobacterium group</taxon>
        <taxon>Rhizobium</taxon>
    </lineage>
</organism>
<dbReference type="STRING" id="410764.GA0061103_2767"/>
<dbReference type="PANTHER" id="PTHR34135">
    <property type="entry name" value="LYSOZYME"/>
    <property type="match status" value="1"/>
</dbReference>
<name>A0A1C3UX58_9HYPH</name>
<dbReference type="GO" id="GO:0009253">
    <property type="term" value="P:peptidoglycan catabolic process"/>
    <property type="evidence" value="ECO:0007669"/>
    <property type="project" value="InterPro"/>
</dbReference>
<keyword evidence="3" id="KW-1185">Reference proteome</keyword>
<dbReference type="RefSeq" id="WP_092709652.1">
    <property type="nucleotide sequence ID" value="NZ_FMAG01000002.1"/>
</dbReference>
<dbReference type="Pfam" id="PF01183">
    <property type="entry name" value="Glyco_hydro_25"/>
    <property type="match status" value="1"/>
</dbReference>
<reference evidence="3" key="1">
    <citation type="submission" date="2016-08" db="EMBL/GenBank/DDBJ databases">
        <authorList>
            <person name="Varghese N."/>
            <person name="Submissions Spin"/>
        </authorList>
    </citation>
    <scope>NUCLEOTIDE SEQUENCE [LARGE SCALE GENOMIC DNA]</scope>
    <source>
        <strain evidence="3">HAMBI 2975</strain>
    </source>
</reference>
<dbReference type="Proteomes" id="UP000199101">
    <property type="component" value="Unassembled WGS sequence"/>
</dbReference>
<dbReference type="InterPro" id="IPR017853">
    <property type="entry name" value="GH"/>
</dbReference>
<accession>A0A1C3UX58</accession>
<gene>
    <name evidence="2" type="ORF">GA0061103_2767</name>
</gene>
<evidence type="ECO:0000313" key="2">
    <source>
        <dbReference type="EMBL" id="SCB19887.1"/>
    </source>
</evidence>
<evidence type="ECO:0000256" key="1">
    <source>
        <dbReference type="ARBA" id="ARBA00010646"/>
    </source>
</evidence>
<dbReference type="CDD" id="cd00599">
    <property type="entry name" value="GH25_muramidase"/>
    <property type="match status" value="1"/>
</dbReference>
<dbReference type="Gene3D" id="3.20.20.80">
    <property type="entry name" value="Glycosidases"/>
    <property type="match status" value="1"/>
</dbReference>
<dbReference type="PANTHER" id="PTHR34135:SF2">
    <property type="entry name" value="LYSOZYME"/>
    <property type="match status" value="1"/>
</dbReference>
<dbReference type="GO" id="GO:0016052">
    <property type="term" value="P:carbohydrate catabolic process"/>
    <property type="evidence" value="ECO:0007669"/>
    <property type="project" value="TreeGrafter"/>
</dbReference>